<dbReference type="EMBL" id="JAMZIH010007666">
    <property type="protein sequence ID" value="KAJ1672897.1"/>
    <property type="molecule type" value="Genomic_DNA"/>
</dbReference>
<gene>
    <name evidence="1" type="ORF">EV182_006272</name>
</gene>
<evidence type="ECO:0000313" key="2">
    <source>
        <dbReference type="Proteomes" id="UP001145114"/>
    </source>
</evidence>
<name>A0ACC1HC91_9FUNG</name>
<comment type="caution">
    <text evidence="1">The sequence shown here is derived from an EMBL/GenBank/DDBJ whole genome shotgun (WGS) entry which is preliminary data.</text>
</comment>
<keyword evidence="2" id="KW-1185">Reference proteome</keyword>
<accession>A0ACC1HC91</accession>
<organism evidence="1 2">
    <name type="scientific">Spiromyces aspiralis</name>
    <dbReference type="NCBI Taxonomy" id="68401"/>
    <lineage>
        <taxon>Eukaryota</taxon>
        <taxon>Fungi</taxon>
        <taxon>Fungi incertae sedis</taxon>
        <taxon>Zoopagomycota</taxon>
        <taxon>Kickxellomycotina</taxon>
        <taxon>Kickxellomycetes</taxon>
        <taxon>Kickxellales</taxon>
        <taxon>Kickxellaceae</taxon>
        <taxon>Spiromyces</taxon>
    </lineage>
</organism>
<evidence type="ECO:0000313" key="1">
    <source>
        <dbReference type="EMBL" id="KAJ1672897.1"/>
    </source>
</evidence>
<dbReference type="Proteomes" id="UP001145114">
    <property type="component" value="Unassembled WGS sequence"/>
</dbReference>
<sequence length="142" mass="16133">MNKISGVLSVAQCLLTLLRVLPESVVPADAFERFIGINSPKDEILERLCRLYPMHYSLLMYISGSLKPLLTKNKYLRPKQAHIITLFAKIMMPPPVSHKEPSHSLLSMLTEAGEDGSEYATGTSKKWEEFRTSMVQYLIMFN</sequence>
<reference evidence="1" key="1">
    <citation type="submission" date="2022-06" db="EMBL/GenBank/DDBJ databases">
        <title>Phylogenomic reconstructions and comparative analyses of Kickxellomycotina fungi.</title>
        <authorList>
            <person name="Reynolds N.K."/>
            <person name="Stajich J.E."/>
            <person name="Barry K."/>
            <person name="Grigoriev I.V."/>
            <person name="Crous P."/>
            <person name="Smith M.E."/>
        </authorList>
    </citation>
    <scope>NUCLEOTIDE SEQUENCE</scope>
    <source>
        <strain evidence="1">RSA 2271</strain>
    </source>
</reference>
<protein>
    <submittedName>
        <fullName evidence="1">Uncharacterized protein</fullName>
    </submittedName>
</protein>
<proteinExistence type="predicted"/>